<reference evidence="1 3" key="1">
    <citation type="submission" date="2023-09" db="EMBL/GenBank/DDBJ databases">
        <title>Flavobacterium sp. a novel bacteria isolate from Pepper rhizosphere.</title>
        <authorList>
            <person name="Peng Y."/>
            <person name="Lee J."/>
        </authorList>
    </citation>
    <scope>NUCLEOTIDE SEQUENCE</scope>
    <source>
        <strain evidence="1">PMR2A8</strain>
        <strain evidence="2 3">PMTSA4</strain>
    </source>
</reference>
<name>A0AA96EXY1_9FLAO</name>
<protein>
    <submittedName>
        <fullName evidence="1">Uncharacterized protein</fullName>
    </submittedName>
</protein>
<accession>A0AA96EXY1</accession>
<sequence>MYLILPNKLKVTPRFIAVENNYLILDNVQYQFKDVGLAEEIYNTIMYGLDQKATFIDMKTEFDAKNLISITAFTKEVSNIKKSVLTN</sequence>
<keyword evidence="3" id="KW-1185">Reference proteome</keyword>
<dbReference type="Proteomes" id="UP001304515">
    <property type="component" value="Chromosome"/>
</dbReference>
<dbReference type="RefSeq" id="WP_313324046.1">
    <property type="nucleotide sequence ID" value="NZ_CP134878.1"/>
</dbReference>
<dbReference type="AlphaFoldDB" id="A0AA96EXY1"/>
<evidence type="ECO:0000313" key="1">
    <source>
        <dbReference type="EMBL" id="WNM19253.1"/>
    </source>
</evidence>
<dbReference type="EMBL" id="CP134890">
    <property type="protein sequence ID" value="WNM20642.1"/>
    <property type="molecule type" value="Genomic_DNA"/>
</dbReference>
<organism evidence="1">
    <name type="scientific">Flavobacterium capsici</name>
    <dbReference type="NCBI Taxonomy" id="3075618"/>
    <lineage>
        <taxon>Bacteria</taxon>
        <taxon>Pseudomonadati</taxon>
        <taxon>Bacteroidota</taxon>
        <taxon>Flavobacteriia</taxon>
        <taxon>Flavobacteriales</taxon>
        <taxon>Flavobacteriaceae</taxon>
        <taxon>Flavobacterium</taxon>
    </lineage>
</organism>
<evidence type="ECO:0000313" key="2">
    <source>
        <dbReference type="EMBL" id="WNM20642.1"/>
    </source>
</evidence>
<dbReference type="EMBL" id="CP134878">
    <property type="protein sequence ID" value="WNM19253.1"/>
    <property type="molecule type" value="Genomic_DNA"/>
</dbReference>
<gene>
    <name evidence="2" type="ORF">RN605_08060</name>
    <name evidence="1" type="ORF">RN608_00890</name>
</gene>
<dbReference type="KEGG" id="fcj:RN605_08060"/>
<proteinExistence type="predicted"/>
<evidence type="ECO:0000313" key="3">
    <source>
        <dbReference type="Proteomes" id="UP001304515"/>
    </source>
</evidence>
<accession>A0AA96F0Y5</accession>